<dbReference type="InterPro" id="IPR001845">
    <property type="entry name" value="HTH_ArsR_DNA-bd_dom"/>
</dbReference>
<keyword evidence="1" id="KW-0805">Transcription regulation</keyword>
<dbReference type="SMART" id="SM00420">
    <property type="entry name" value="HTH_DEOR"/>
    <property type="match status" value="1"/>
</dbReference>
<dbReference type="SMART" id="SM01134">
    <property type="entry name" value="DeoRC"/>
    <property type="match status" value="1"/>
</dbReference>
<keyword evidence="2 6" id="KW-0238">DNA-binding</keyword>
<keyword evidence="3" id="KW-0804">Transcription</keyword>
<gene>
    <name evidence="6" type="ORF">ACFSBH_19160</name>
</gene>
<dbReference type="PANTHER" id="PTHR30363">
    <property type="entry name" value="HTH-TYPE TRANSCRIPTIONAL REGULATOR SRLR-RELATED"/>
    <property type="match status" value="1"/>
</dbReference>
<dbReference type="InterPro" id="IPR050313">
    <property type="entry name" value="Carb_Metab_HTH_regulators"/>
</dbReference>
<dbReference type="Gene3D" id="1.10.10.10">
    <property type="entry name" value="Winged helix-like DNA-binding domain superfamily/Winged helix DNA-binding domain"/>
    <property type="match status" value="1"/>
</dbReference>
<accession>A0ABW4HY58</accession>
<dbReference type="RefSeq" id="WP_379599186.1">
    <property type="nucleotide sequence ID" value="NZ_JBHUDE010000162.1"/>
</dbReference>
<dbReference type="GO" id="GO:0003677">
    <property type="term" value="F:DNA binding"/>
    <property type="evidence" value="ECO:0007669"/>
    <property type="project" value="UniProtKB-KW"/>
</dbReference>
<dbReference type="InterPro" id="IPR036390">
    <property type="entry name" value="WH_DNA-bd_sf"/>
</dbReference>
<dbReference type="CDD" id="cd00090">
    <property type="entry name" value="HTH_ARSR"/>
    <property type="match status" value="1"/>
</dbReference>
<dbReference type="PROSITE" id="PS50987">
    <property type="entry name" value="HTH_ARSR_2"/>
    <property type="match status" value="1"/>
</dbReference>
<evidence type="ECO:0000259" key="4">
    <source>
        <dbReference type="PROSITE" id="PS50987"/>
    </source>
</evidence>
<dbReference type="PROSITE" id="PS51000">
    <property type="entry name" value="HTH_DEOR_2"/>
    <property type="match status" value="1"/>
</dbReference>
<name>A0ABW4HY58_9BACI</name>
<dbReference type="InterPro" id="IPR036388">
    <property type="entry name" value="WH-like_DNA-bd_sf"/>
</dbReference>
<feature type="domain" description="HTH arsR-type" evidence="4">
    <location>
        <begin position="1"/>
        <end position="82"/>
    </location>
</feature>
<dbReference type="EMBL" id="JBHUDE010000162">
    <property type="protein sequence ID" value="MFD1609740.1"/>
    <property type="molecule type" value="Genomic_DNA"/>
</dbReference>
<sequence>MLTEERHASILDLLKQKGIVKTKELMETLQCSESTIRRDLDELEKNGLLRRVHGGAKRIYRLDDELSIQEKSLKNVHEKDAIGQTAASFIEKNDVIYVDAGTSTLSMIDFIESDDITVVTNGIQHASLLADKNIHTILVGGRIKPSTKAIIGPTSQKEISDYRFNKAFLGINGIDMEYGCTTPDPDEAALKKLVIKNSSKAYMLADHSKWGKINFVKVCDLEEVTIITSQSKINLQEYKQKTNVLEVER</sequence>
<dbReference type="InterPro" id="IPR018356">
    <property type="entry name" value="Tscrpt_reg_HTH_DeoR_CS"/>
</dbReference>
<dbReference type="PRINTS" id="PR00037">
    <property type="entry name" value="HTHLACR"/>
</dbReference>
<dbReference type="PANTHER" id="PTHR30363:SF56">
    <property type="entry name" value="TRANSCRIPTIONAL REGULATOR, DEOR FAMILY"/>
    <property type="match status" value="1"/>
</dbReference>
<organism evidence="6 7">
    <name type="scientific">Oceanobacillus luteolus</name>
    <dbReference type="NCBI Taxonomy" id="1274358"/>
    <lineage>
        <taxon>Bacteria</taxon>
        <taxon>Bacillati</taxon>
        <taxon>Bacillota</taxon>
        <taxon>Bacilli</taxon>
        <taxon>Bacillales</taxon>
        <taxon>Bacillaceae</taxon>
        <taxon>Oceanobacillus</taxon>
    </lineage>
</organism>
<protein>
    <submittedName>
        <fullName evidence="6">DeoR/GlpR family DNA-binding transcription regulator</fullName>
    </submittedName>
</protein>
<evidence type="ECO:0000256" key="3">
    <source>
        <dbReference type="ARBA" id="ARBA00023163"/>
    </source>
</evidence>
<dbReference type="InterPro" id="IPR014036">
    <property type="entry name" value="DeoR-like_C"/>
</dbReference>
<feature type="domain" description="HTH deoR-type" evidence="5">
    <location>
        <begin position="3"/>
        <end position="58"/>
    </location>
</feature>
<evidence type="ECO:0000313" key="7">
    <source>
        <dbReference type="Proteomes" id="UP001597221"/>
    </source>
</evidence>
<dbReference type="InterPro" id="IPR001034">
    <property type="entry name" value="DeoR_HTH"/>
</dbReference>
<proteinExistence type="predicted"/>
<dbReference type="Pfam" id="PF08220">
    <property type="entry name" value="HTH_DeoR"/>
    <property type="match status" value="1"/>
</dbReference>
<dbReference type="SUPFAM" id="SSF100950">
    <property type="entry name" value="NagB/RpiA/CoA transferase-like"/>
    <property type="match status" value="1"/>
</dbReference>
<dbReference type="InterPro" id="IPR037171">
    <property type="entry name" value="NagB/RpiA_transferase-like"/>
</dbReference>
<dbReference type="InterPro" id="IPR011991">
    <property type="entry name" value="ArsR-like_HTH"/>
</dbReference>
<evidence type="ECO:0000256" key="2">
    <source>
        <dbReference type="ARBA" id="ARBA00023125"/>
    </source>
</evidence>
<evidence type="ECO:0000256" key="1">
    <source>
        <dbReference type="ARBA" id="ARBA00023015"/>
    </source>
</evidence>
<dbReference type="Proteomes" id="UP001597221">
    <property type="component" value="Unassembled WGS sequence"/>
</dbReference>
<comment type="caution">
    <text evidence="6">The sequence shown here is derived from an EMBL/GenBank/DDBJ whole genome shotgun (WGS) entry which is preliminary data.</text>
</comment>
<evidence type="ECO:0000259" key="5">
    <source>
        <dbReference type="PROSITE" id="PS51000"/>
    </source>
</evidence>
<dbReference type="PROSITE" id="PS00894">
    <property type="entry name" value="HTH_DEOR_1"/>
    <property type="match status" value="1"/>
</dbReference>
<reference evidence="7" key="1">
    <citation type="journal article" date="2019" name="Int. J. Syst. Evol. Microbiol.">
        <title>The Global Catalogue of Microorganisms (GCM) 10K type strain sequencing project: providing services to taxonomists for standard genome sequencing and annotation.</title>
        <authorList>
            <consortium name="The Broad Institute Genomics Platform"/>
            <consortium name="The Broad Institute Genome Sequencing Center for Infectious Disease"/>
            <person name="Wu L."/>
            <person name="Ma J."/>
        </authorList>
    </citation>
    <scope>NUCLEOTIDE SEQUENCE [LARGE SCALE GENOMIC DNA]</scope>
    <source>
        <strain evidence="7">CGMCC 1.12376</strain>
    </source>
</reference>
<dbReference type="Gene3D" id="3.40.50.1360">
    <property type="match status" value="1"/>
</dbReference>
<dbReference type="Pfam" id="PF00455">
    <property type="entry name" value="DeoRC"/>
    <property type="match status" value="1"/>
</dbReference>
<dbReference type="SUPFAM" id="SSF46785">
    <property type="entry name" value="Winged helix' DNA-binding domain"/>
    <property type="match status" value="1"/>
</dbReference>
<keyword evidence="7" id="KW-1185">Reference proteome</keyword>
<evidence type="ECO:0000313" key="6">
    <source>
        <dbReference type="EMBL" id="MFD1609740.1"/>
    </source>
</evidence>